<gene>
    <name evidence="3" type="ORF">DGAL_LOCUS13582</name>
</gene>
<reference evidence="3" key="1">
    <citation type="submission" date="2021-11" db="EMBL/GenBank/DDBJ databases">
        <authorList>
            <person name="Schell T."/>
        </authorList>
    </citation>
    <scope>NUCLEOTIDE SEQUENCE</scope>
    <source>
        <strain evidence="3">M5</strain>
    </source>
</reference>
<accession>A0A8J2S408</accession>
<proteinExistence type="predicted"/>
<organism evidence="3 4">
    <name type="scientific">Daphnia galeata</name>
    <dbReference type="NCBI Taxonomy" id="27404"/>
    <lineage>
        <taxon>Eukaryota</taxon>
        <taxon>Metazoa</taxon>
        <taxon>Ecdysozoa</taxon>
        <taxon>Arthropoda</taxon>
        <taxon>Crustacea</taxon>
        <taxon>Branchiopoda</taxon>
        <taxon>Diplostraca</taxon>
        <taxon>Cladocera</taxon>
        <taxon>Anomopoda</taxon>
        <taxon>Daphniidae</taxon>
        <taxon>Daphnia</taxon>
    </lineage>
</organism>
<dbReference type="PROSITE" id="PS50060">
    <property type="entry name" value="MAM_2"/>
    <property type="match status" value="1"/>
</dbReference>
<dbReference type="GO" id="GO:0016020">
    <property type="term" value="C:membrane"/>
    <property type="evidence" value="ECO:0007669"/>
    <property type="project" value="InterPro"/>
</dbReference>
<sequence length="284" mass="31580">MLMLFIVNETSTVDISLDNNFERDEIDPWMEQSEFDVKWKIENNISPWEPENLAPLPDNGTNYLRVNRGPSLAFGVAILRSPVFTISPGDDNTFTFSFWIRSKWPQFTNLELYLAKNGNEGLLLNLYNYSDVSNQIWRSQTVSITDDSFSNLTQLVFYAYCGTDAVDAVAIDDLRFITSSQSTTSETSSMTSTTPPSTTSIFTDASTSFETESTSLTDFVTSTTSSATSSCPGISSSTEASTIRTLETKLTEKSRRINKIPTEETTTKQTEVTTEETTDPSSST</sequence>
<evidence type="ECO:0000256" key="1">
    <source>
        <dbReference type="SAM" id="MobiDB-lite"/>
    </source>
</evidence>
<protein>
    <recommendedName>
        <fullName evidence="2">MAM domain-containing protein</fullName>
    </recommendedName>
</protein>
<keyword evidence="4" id="KW-1185">Reference proteome</keyword>
<comment type="caution">
    <text evidence="3">The sequence shown here is derived from an EMBL/GenBank/DDBJ whole genome shotgun (WGS) entry which is preliminary data.</text>
</comment>
<dbReference type="Gene3D" id="2.60.120.200">
    <property type="match status" value="1"/>
</dbReference>
<dbReference type="Pfam" id="PF00629">
    <property type="entry name" value="MAM"/>
    <property type="match status" value="1"/>
</dbReference>
<feature type="region of interest" description="Disordered" evidence="1">
    <location>
        <begin position="249"/>
        <end position="284"/>
    </location>
</feature>
<dbReference type="AlphaFoldDB" id="A0A8J2S408"/>
<dbReference type="InterPro" id="IPR000998">
    <property type="entry name" value="MAM_dom"/>
</dbReference>
<feature type="compositionally biased region" description="Basic and acidic residues" evidence="1">
    <location>
        <begin position="249"/>
        <end position="266"/>
    </location>
</feature>
<dbReference type="Proteomes" id="UP000789390">
    <property type="component" value="Unassembled WGS sequence"/>
</dbReference>
<dbReference type="OrthoDB" id="6365615at2759"/>
<dbReference type="InterPro" id="IPR013320">
    <property type="entry name" value="ConA-like_dom_sf"/>
</dbReference>
<feature type="domain" description="MAM" evidence="2">
    <location>
        <begin position="17"/>
        <end position="184"/>
    </location>
</feature>
<evidence type="ECO:0000259" key="2">
    <source>
        <dbReference type="PROSITE" id="PS50060"/>
    </source>
</evidence>
<dbReference type="EMBL" id="CAKKLH010000299">
    <property type="protein sequence ID" value="CAH0110082.1"/>
    <property type="molecule type" value="Genomic_DNA"/>
</dbReference>
<name>A0A8J2S408_9CRUS</name>
<evidence type="ECO:0000313" key="3">
    <source>
        <dbReference type="EMBL" id="CAH0110082.1"/>
    </source>
</evidence>
<evidence type="ECO:0000313" key="4">
    <source>
        <dbReference type="Proteomes" id="UP000789390"/>
    </source>
</evidence>
<dbReference type="SUPFAM" id="SSF49899">
    <property type="entry name" value="Concanavalin A-like lectins/glucanases"/>
    <property type="match status" value="1"/>
</dbReference>